<dbReference type="Pfam" id="PF01527">
    <property type="entry name" value="HTH_Tnp_1"/>
    <property type="match status" value="1"/>
</dbReference>
<dbReference type="KEGG" id="lcd:clem_00740"/>
<keyword evidence="2" id="KW-0175">Coiled coil</keyword>
<comment type="similarity">
    <text evidence="1">Belongs to the transposase 8 family.</text>
</comment>
<evidence type="ECO:0000256" key="2">
    <source>
        <dbReference type="SAM" id="Coils"/>
    </source>
</evidence>
<sequence>MVRQVYTKEFKIKAIELVESSNKPLRQVARELGVAENNLYNWRKQYLLKQEKVFPNQPQLNEKDLELKRLKARVAELEEEREILKRQQRFSPRKANEIRVNKRTIGFPSCTKALSGIRRIQ</sequence>
<protein>
    <submittedName>
        <fullName evidence="3">Transposase</fullName>
    </submittedName>
</protein>
<dbReference type="PANTHER" id="PTHR33215">
    <property type="entry name" value="PROTEIN DISTAL ANTENNA"/>
    <property type="match status" value="1"/>
</dbReference>
<evidence type="ECO:0000313" key="4">
    <source>
        <dbReference type="Proteomes" id="UP000201728"/>
    </source>
</evidence>
<dbReference type="InterPro" id="IPR009057">
    <property type="entry name" value="Homeodomain-like_sf"/>
</dbReference>
<dbReference type="Gene3D" id="1.10.10.60">
    <property type="entry name" value="Homeodomain-like"/>
    <property type="match status" value="1"/>
</dbReference>
<reference evidence="4" key="1">
    <citation type="submission" date="2016-07" db="EMBL/GenBank/DDBJ databases">
        <authorList>
            <person name="Florea S."/>
            <person name="Webb J.S."/>
            <person name="Jaromczyk J."/>
            <person name="Schardl C.L."/>
        </authorList>
    </citation>
    <scope>NUCLEOTIDE SEQUENCE [LARGE SCALE GENOMIC DNA]</scope>
    <source>
        <strain evidence="4">CDC-D5610</strain>
    </source>
</reference>
<dbReference type="OrthoDB" id="9803878at2"/>
<dbReference type="Proteomes" id="UP000201728">
    <property type="component" value="Chromosome"/>
</dbReference>
<name>A0A222NYP3_9GAMM</name>
<dbReference type="EMBL" id="CP016397">
    <property type="protein sequence ID" value="ASQ44714.1"/>
    <property type="molecule type" value="Genomic_DNA"/>
</dbReference>
<evidence type="ECO:0000256" key="1">
    <source>
        <dbReference type="ARBA" id="ARBA00009964"/>
    </source>
</evidence>
<dbReference type="GO" id="GO:0006313">
    <property type="term" value="P:DNA transposition"/>
    <property type="evidence" value="ECO:0007669"/>
    <property type="project" value="InterPro"/>
</dbReference>
<organism evidence="3 4">
    <name type="scientific">Legionella clemsonensis</name>
    <dbReference type="NCBI Taxonomy" id="1867846"/>
    <lineage>
        <taxon>Bacteria</taxon>
        <taxon>Pseudomonadati</taxon>
        <taxon>Pseudomonadota</taxon>
        <taxon>Gammaproteobacteria</taxon>
        <taxon>Legionellales</taxon>
        <taxon>Legionellaceae</taxon>
        <taxon>Legionella</taxon>
    </lineage>
</organism>
<evidence type="ECO:0000313" key="3">
    <source>
        <dbReference type="EMBL" id="ASQ44714.1"/>
    </source>
</evidence>
<dbReference type="RefSeq" id="WP_094089854.1">
    <property type="nucleotide sequence ID" value="NZ_CP016397.1"/>
</dbReference>
<accession>A0A222NYP3</accession>
<dbReference type="GO" id="GO:0003677">
    <property type="term" value="F:DNA binding"/>
    <property type="evidence" value="ECO:0007669"/>
    <property type="project" value="InterPro"/>
</dbReference>
<dbReference type="SUPFAM" id="SSF46689">
    <property type="entry name" value="Homeodomain-like"/>
    <property type="match status" value="1"/>
</dbReference>
<dbReference type="InterPro" id="IPR051839">
    <property type="entry name" value="RD_transcriptional_regulator"/>
</dbReference>
<gene>
    <name evidence="3" type="ORF">clem_00740</name>
</gene>
<feature type="coiled-coil region" evidence="2">
    <location>
        <begin position="60"/>
        <end position="87"/>
    </location>
</feature>
<dbReference type="GO" id="GO:0004803">
    <property type="term" value="F:transposase activity"/>
    <property type="evidence" value="ECO:0007669"/>
    <property type="project" value="InterPro"/>
</dbReference>
<keyword evidence="4" id="KW-1185">Reference proteome</keyword>
<dbReference type="AlphaFoldDB" id="A0A222NYP3"/>
<dbReference type="PANTHER" id="PTHR33215:SF13">
    <property type="entry name" value="PROTEIN DISTAL ANTENNA"/>
    <property type="match status" value="1"/>
</dbReference>
<proteinExistence type="inferred from homology"/>
<dbReference type="InterPro" id="IPR002514">
    <property type="entry name" value="Transposase_8"/>
</dbReference>